<proteinExistence type="predicted"/>
<dbReference type="EMBL" id="CAUI01000005">
    <property type="protein sequence ID" value="CCU78765.1"/>
    <property type="molecule type" value="Genomic_DNA"/>
</dbReference>
<dbReference type="STRING" id="1293054.HSACCH_00900"/>
<dbReference type="RefSeq" id="WP_005488174.1">
    <property type="nucleotide sequence ID" value="NZ_CAUI01000005.1"/>
</dbReference>
<evidence type="ECO:0000313" key="1">
    <source>
        <dbReference type="EMBL" id="CCU78765.1"/>
    </source>
</evidence>
<organism evidence="1 2">
    <name type="scientific">Halanaerobium saccharolyticum subsp. saccharolyticum DSM 6643</name>
    <dbReference type="NCBI Taxonomy" id="1293054"/>
    <lineage>
        <taxon>Bacteria</taxon>
        <taxon>Bacillati</taxon>
        <taxon>Bacillota</taxon>
        <taxon>Clostridia</taxon>
        <taxon>Halanaerobiales</taxon>
        <taxon>Halanaerobiaceae</taxon>
        <taxon>Halanaerobium</taxon>
    </lineage>
</organism>
<keyword evidence="2" id="KW-1185">Reference proteome</keyword>
<gene>
    <name evidence="1" type="ORF">HSACCH_00900</name>
</gene>
<evidence type="ECO:0000313" key="2">
    <source>
        <dbReference type="Proteomes" id="UP000012063"/>
    </source>
</evidence>
<sequence>MNFIFLSPYFPNNFYNFCVGLKEAGINVLAIGDLAYDELRAELKDSLTEYYRVDNMEDYSQMQKACGYFTYKYGKIDRIESNNEYWLETDARLRKDFNVKGLKIDDIEAMKYKSKMKEVLIKQV</sequence>
<accession>M5DZR8</accession>
<reference evidence="2" key="1">
    <citation type="journal article" date="2013" name="Genome Announc.">
        <title>Genome Sequence of Halanaerobium saccharolyticum subsp. saccharolyticum Strain DSM 6643T, a Halophilic Hydrogen-Producing Bacterium.</title>
        <authorList>
            <person name="Kivisto A."/>
            <person name="Larjo A."/>
            <person name="Ciranna A."/>
            <person name="Santala V."/>
            <person name="Roos C."/>
            <person name="Karp M."/>
        </authorList>
    </citation>
    <scope>NUCLEOTIDE SEQUENCE [LARGE SCALE GENOMIC DNA]</scope>
    <source>
        <strain evidence="2">DSM 6643</strain>
    </source>
</reference>
<dbReference type="AlphaFoldDB" id="M5DZR8"/>
<dbReference type="Proteomes" id="UP000012063">
    <property type="component" value="Unassembled WGS sequence"/>
</dbReference>
<dbReference type="InParanoid" id="M5DZR8"/>
<protein>
    <submittedName>
        <fullName evidence="1">Carbamoylphosphate synthase large subunit (Split gene in MJ)</fullName>
    </submittedName>
</protein>
<name>M5DZR8_9FIRM</name>
<comment type="caution">
    <text evidence="1">The sequence shown here is derived from an EMBL/GenBank/DDBJ whole genome shotgun (WGS) entry which is preliminary data.</text>
</comment>
<dbReference type="Gene3D" id="3.40.50.20">
    <property type="match status" value="1"/>
</dbReference>
<dbReference type="eggNOG" id="COG0026">
    <property type="taxonomic scope" value="Bacteria"/>
</dbReference>